<accession>A0AAW7I8B8</accession>
<proteinExistence type="predicted"/>
<keyword evidence="1" id="KW-0812">Transmembrane</keyword>
<feature type="transmembrane region" description="Helical" evidence="1">
    <location>
        <begin position="6"/>
        <end position="28"/>
    </location>
</feature>
<protein>
    <recommendedName>
        <fullName evidence="4">Secreted protein</fullName>
    </recommendedName>
</protein>
<dbReference type="AlphaFoldDB" id="A0AAW7I8B8"/>
<dbReference type="RefSeq" id="WP_289319319.1">
    <property type="nucleotide sequence ID" value="NZ_JAUCEY010000008.1"/>
</dbReference>
<name>A0AAW7I8B8_9BACI</name>
<evidence type="ECO:0008006" key="4">
    <source>
        <dbReference type="Google" id="ProtNLM"/>
    </source>
</evidence>
<organism evidence="2 3">
    <name type="scientific">Peribacillus simplex</name>
    <dbReference type="NCBI Taxonomy" id="1478"/>
    <lineage>
        <taxon>Bacteria</taxon>
        <taxon>Bacillati</taxon>
        <taxon>Bacillota</taxon>
        <taxon>Bacilli</taxon>
        <taxon>Bacillales</taxon>
        <taxon>Bacillaceae</taxon>
        <taxon>Peribacillus</taxon>
    </lineage>
</organism>
<gene>
    <name evidence="2" type="ORF">QUF89_03365</name>
</gene>
<dbReference type="Proteomes" id="UP001234602">
    <property type="component" value="Unassembled WGS sequence"/>
</dbReference>
<evidence type="ECO:0000313" key="2">
    <source>
        <dbReference type="EMBL" id="MDM5451268.1"/>
    </source>
</evidence>
<keyword evidence="1" id="KW-0472">Membrane</keyword>
<evidence type="ECO:0000256" key="1">
    <source>
        <dbReference type="SAM" id="Phobius"/>
    </source>
</evidence>
<dbReference type="EMBL" id="JAUCEY010000008">
    <property type="protein sequence ID" value="MDM5451268.1"/>
    <property type="molecule type" value="Genomic_DNA"/>
</dbReference>
<comment type="caution">
    <text evidence="2">The sequence shown here is derived from an EMBL/GenBank/DDBJ whole genome shotgun (WGS) entry which is preliminary data.</text>
</comment>
<evidence type="ECO:0000313" key="3">
    <source>
        <dbReference type="Proteomes" id="UP001234602"/>
    </source>
</evidence>
<reference evidence="2" key="1">
    <citation type="submission" date="2023-06" db="EMBL/GenBank/DDBJ databases">
        <title>Comparative genomics of Bacillaceae isolates and their secondary metabolite potential.</title>
        <authorList>
            <person name="Song L."/>
            <person name="Nielsen L.J."/>
            <person name="Mohite O."/>
            <person name="Xu X."/>
            <person name="Weber T."/>
            <person name="Kovacs A.T."/>
        </authorList>
    </citation>
    <scope>NUCLEOTIDE SEQUENCE</scope>
    <source>
        <strain evidence="2">D8_B_37</strain>
    </source>
</reference>
<keyword evidence="1" id="KW-1133">Transmembrane helix</keyword>
<sequence>MKKTLVVNFALLLVNFTLLLVSFTVLLVNSTLLLVNSANCMGQIGAMPCSSWSMLRGHKQKGNPAIKKRGFRYLIFALRNDFIQKLF</sequence>